<name>A0A495DJX1_9PROT</name>
<dbReference type="InterPro" id="IPR013538">
    <property type="entry name" value="ASHA1/2-like_C"/>
</dbReference>
<accession>A0A495DJX1</accession>
<dbReference type="Proteomes" id="UP000273675">
    <property type="component" value="Unassembled WGS sequence"/>
</dbReference>
<dbReference type="Gene3D" id="3.30.530.20">
    <property type="match status" value="1"/>
</dbReference>
<dbReference type="Pfam" id="PF08327">
    <property type="entry name" value="AHSA1"/>
    <property type="match status" value="1"/>
</dbReference>
<dbReference type="SUPFAM" id="SSF55961">
    <property type="entry name" value="Bet v1-like"/>
    <property type="match status" value="1"/>
</dbReference>
<protein>
    <submittedName>
        <fullName evidence="3">Uncharacterized protein YndB with AHSA1/START domain</fullName>
    </submittedName>
</protein>
<dbReference type="EMBL" id="RBIM01000002">
    <property type="protein sequence ID" value="RKR02909.1"/>
    <property type="molecule type" value="Genomic_DNA"/>
</dbReference>
<dbReference type="AlphaFoldDB" id="A0A495DJX1"/>
<dbReference type="RefSeq" id="WP_121210170.1">
    <property type="nucleotide sequence ID" value="NZ_RBIM01000002.1"/>
</dbReference>
<dbReference type="CDD" id="cd07814">
    <property type="entry name" value="SRPBCC_CalC_Aha1-like"/>
    <property type="match status" value="1"/>
</dbReference>
<proteinExistence type="inferred from homology"/>
<evidence type="ECO:0000259" key="2">
    <source>
        <dbReference type="Pfam" id="PF08327"/>
    </source>
</evidence>
<sequence>MTDVKDWVKIERRFDAPLETVWKMWTDPDLFKQWYGPMGFSVPVAHMDLEVGGIRKICMEMQRPDRTMSLWFTGVFTEISAPRRLRYTESMCDAEGNILSPQSMGMPEGSPDVTEVIVELTPSGDQTLMRMVHVGVPAGSAGEGGWMQAFDKLAGQFSGG</sequence>
<feature type="domain" description="Activator of Hsp90 ATPase homologue 1/2-like C-terminal" evidence="2">
    <location>
        <begin position="15"/>
        <end position="154"/>
    </location>
</feature>
<dbReference type="OrthoDB" id="9805228at2"/>
<organism evidence="3 4">
    <name type="scientific">Maricaulis maris</name>
    <dbReference type="NCBI Taxonomy" id="74318"/>
    <lineage>
        <taxon>Bacteria</taxon>
        <taxon>Pseudomonadati</taxon>
        <taxon>Pseudomonadota</taxon>
        <taxon>Alphaproteobacteria</taxon>
        <taxon>Maricaulales</taxon>
        <taxon>Maricaulaceae</taxon>
        <taxon>Maricaulis</taxon>
    </lineage>
</organism>
<comment type="similarity">
    <text evidence="1">Belongs to the AHA1 family.</text>
</comment>
<evidence type="ECO:0000256" key="1">
    <source>
        <dbReference type="ARBA" id="ARBA00006817"/>
    </source>
</evidence>
<evidence type="ECO:0000313" key="4">
    <source>
        <dbReference type="Proteomes" id="UP000273675"/>
    </source>
</evidence>
<gene>
    <name evidence="3" type="ORF">C7435_0853</name>
</gene>
<dbReference type="InterPro" id="IPR023393">
    <property type="entry name" value="START-like_dom_sf"/>
</dbReference>
<reference evidence="3 4" key="1">
    <citation type="submission" date="2018-10" db="EMBL/GenBank/DDBJ databases">
        <title>Genomic Encyclopedia of Type Strains, Phase IV (KMG-IV): sequencing the most valuable type-strain genomes for metagenomic binning, comparative biology and taxonomic classification.</title>
        <authorList>
            <person name="Goeker M."/>
        </authorList>
    </citation>
    <scope>NUCLEOTIDE SEQUENCE [LARGE SCALE GENOMIC DNA]</scope>
    <source>
        <strain evidence="3 4">DSM 4734</strain>
    </source>
</reference>
<comment type="caution">
    <text evidence="3">The sequence shown here is derived from an EMBL/GenBank/DDBJ whole genome shotgun (WGS) entry which is preliminary data.</text>
</comment>
<evidence type="ECO:0000313" key="3">
    <source>
        <dbReference type="EMBL" id="RKR02909.1"/>
    </source>
</evidence>